<evidence type="ECO:0000256" key="2">
    <source>
        <dbReference type="ARBA" id="ARBA00004274"/>
    </source>
</evidence>
<evidence type="ECO:0000256" key="5">
    <source>
        <dbReference type="ARBA" id="ARBA00022490"/>
    </source>
</evidence>
<evidence type="ECO:0000256" key="6">
    <source>
        <dbReference type="ARBA" id="ARBA00022692"/>
    </source>
</evidence>
<comment type="caution">
    <text evidence="15">The sequence shown here is derived from an EMBL/GenBank/DDBJ whole genome shotgun (WGS) entry which is preliminary data.</text>
</comment>
<keyword evidence="10" id="KW-1015">Disulfide bond</keyword>
<keyword evidence="4" id="KW-1003">Cell membrane</keyword>
<evidence type="ECO:0000256" key="3">
    <source>
        <dbReference type="ARBA" id="ARBA00007574"/>
    </source>
</evidence>
<dbReference type="InterPro" id="IPR039972">
    <property type="entry name" value="Sarcoglycan_gamma/delta/zeta"/>
</dbReference>
<dbReference type="GO" id="GO:0060047">
    <property type="term" value="P:heart contraction"/>
    <property type="evidence" value="ECO:0007669"/>
    <property type="project" value="TreeGrafter"/>
</dbReference>
<name>A0A8K0P6Q3_LADFU</name>
<dbReference type="GO" id="GO:0005856">
    <property type="term" value="C:cytoskeleton"/>
    <property type="evidence" value="ECO:0007669"/>
    <property type="project" value="UniProtKB-SubCell"/>
</dbReference>
<dbReference type="OrthoDB" id="8881719at2759"/>
<dbReference type="GO" id="GO:0016012">
    <property type="term" value="C:sarcoglycan complex"/>
    <property type="evidence" value="ECO:0007669"/>
    <property type="project" value="InterPro"/>
</dbReference>
<accession>A0A8K0P6Q3</accession>
<feature type="compositionally biased region" description="Low complexity" evidence="13">
    <location>
        <begin position="19"/>
        <end position="31"/>
    </location>
</feature>
<keyword evidence="12" id="KW-0206">Cytoskeleton</keyword>
<organism evidence="15 16">
    <name type="scientific">Ladona fulva</name>
    <name type="common">Scarce chaser dragonfly</name>
    <name type="synonym">Libellula fulva</name>
    <dbReference type="NCBI Taxonomy" id="123851"/>
    <lineage>
        <taxon>Eukaryota</taxon>
        <taxon>Metazoa</taxon>
        <taxon>Ecdysozoa</taxon>
        <taxon>Arthropoda</taxon>
        <taxon>Hexapoda</taxon>
        <taxon>Insecta</taxon>
        <taxon>Pterygota</taxon>
        <taxon>Palaeoptera</taxon>
        <taxon>Odonata</taxon>
        <taxon>Epiprocta</taxon>
        <taxon>Anisoptera</taxon>
        <taxon>Libelluloidea</taxon>
        <taxon>Libellulidae</taxon>
        <taxon>Ladona</taxon>
    </lineage>
</organism>
<keyword evidence="11" id="KW-0325">Glycoprotein</keyword>
<dbReference type="PANTHER" id="PTHR12939">
    <property type="entry name" value="SARCOGLYCAN"/>
    <property type="match status" value="1"/>
</dbReference>
<comment type="subcellular location">
    <subcellularLocation>
        <location evidence="2">Cell membrane</location>
        <location evidence="2">Sarcolemma</location>
        <topology evidence="2">Single-pass type II membrane protein</topology>
    </subcellularLocation>
    <subcellularLocation>
        <location evidence="1">Cytoplasm</location>
        <location evidence="1">Cytoskeleton</location>
    </subcellularLocation>
</comment>
<evidence type="ECO:0000256" key="9">
    <source>
        <dbReference type="ARBA" id="ARBA00023136"/>
    </source>
</evidence>
<keyword evidence="16" id="KW-1185">Reference proteome</keyword>
<evidence type="ECO:0000256" key="13">
    <source>
        <dbReference type="SAM" id="MobiDB-lite"/>
    </source>
</evidence>
<evidence type="ECO:0000256" key="14">
    <source>
        <dbReference type="SAM" id="Phobius"/>
    </source>
</evidence>
<keyword evidence="8 14" id="KW-1133">Transmembrane helix</keyword>
<evidence type="ECO:0000313" key="15">
    <source>
        <dbReference type="EMBL" id="KAG8232879.1"/>
    </source>
</evidence>
<proteinExistence type="inferred from homology"/>
<keyword evidence="9 14" id="KW-0472">Membrane</keyword>
<dbReference type="InterPro" id="IPR006875">
    <property type="entry name" value="Sarcoglycan"/>
</dbReference>
<dbReference type="PANTHER" id="PTHR12939:SF10">
    <property type="entry name" value="EG:4F1.1 PROTEIN"/>
    <property type="match status" value="1"/>
</dbReference>
<evidence type="ECO:0000256" key="11">
    <source>
        <dbReference type="ARBA" id="ARBA00023180"/>
    </source>
</evidence>
<feature type="region of interest" description="Disordered" evidence="13">
    <location>
        <begin position="1"/>
        <end position="44"/>
    </location>
</feature>
<evidence type="ECO:0000256" key="1">
    <source>
        <dbReference type="ARBA" id="ARBA00004245"/>
    </source>
</evidence>
<evidence type="ECO:0000256" key="10">
    <source>
        <dbReference type="ARBA" id="ARBA00023157"/>
    </source>
</evidence>
<reference evidence="15" key="2">
    <citation type="submission" date="2017-10" db="EMBL/GenBank/DDBJ databases">
        <title>Ladona fulva Genome sequencing and assembly.</title>
        <authorList>
            <person name="Murali S."/>
            <person name="Richards S."/>
            <person name="Bandaranaike D."/>
            <person name="Bellair M."/>
            <person name="Blankenburg K."/>
            <person name="Chao H."/>
            <person name="Dinh H."/>
            <person name="Doddapaneni H."/>
            <person name="Dugan-Rocha S."/>
            <person name="Elkadiri S."/>
            <person name="Gnanaolivu R."/>
            <person name="Hernandez B."/>
            <person name="Skinner E."/>
            <person name="Javaid M."/>
            <person name="Lee S."/>
            <person name="Li M."/>
            <person name="Ming W."/>
            <person name="Munidasa M."/>
            <person name="Muniz J."/>
            <person name="Nguyen L."/>
            <person name="Hughes D."/>
            <person name="Osuji N."/>
            <person name="Pu L.-L."/>
            <person name="Puazo M."/>
            <person name="Qu C."/>
            <person name="Quiroz J."/>
            <person name="Raj R."/>
            <person name="Weissenberger G."/>
            <person name="Xin Y."/>
            <person name="Zou X."/>
            <person name="Han Y."/>
            <person name="Worley K."/>
            <person name="Muzny D."/>
            <person name="Gibbs R."/>
        </authorList>
    </citation>
    <scope>NUCLEOTIDE SEQUENCE</scope>
    <source>
        <strain evidence="15">Sampled in the wild</strain>
    </source>
</reference>
<protein>
    <recommendedName>
        <fullName evidence="17">Zeta-sarcoglycan</fullName>
    </recommendedName>
</protein>
<evidence type="ECO:0008006" key="17">
    <source>
        <dbReference type="Google" id="ProtNLM"/>
    </source>
</evidence>
<feature type="non-terminal residue" evidence="15">
    <location>
        <position position="154"/>
    </location>
</feature>
<evidence type="ECO:0000256" key="12">
    <source>
        <dbReference type="ARBA" id="ARBA00023212"/>
    </source>
</evidence>
<dbReference type="EMBL" id="KZ308665">
    <property type="protein sequence ID" value="KAG8232879.1"/>
    <property type="molecule type" value="Genomic_DNA"/>
</dbReference>
<keyword evidence="5" id="KW-0963">Cytoplasm</keyword>
<keyword evidence="6 14" id="KW-0812">Transmembrane</keyword>
<dbReference type="GO" id="GO:0042383">
    <property type="term" value="C:sarcolemma"/>
    <property type="evidence" value="ECO:0007669"/>
    <property type="project" value="UniProtKB-SubCell"/>
</dbReference>
<gene>
    <name evidence="15" type="ORF">J437_LFUL004749</name>
</gene>
<evidence type="ECO:0000313" key="16">
    <source>
        <dbReference type="Proteomes" id="UP000792457"/>
    </source>
</evidence>
<evidence type="ECO:0000256" key="8">
    <source>
        <dbReference type="ARBA" id="ARBA00022989"/>
    </source>
</evidence>
<dbReference type="Pfam" id="PF04790">
    <property type="entry name" value="Sarcoglycan_1"/>
    <property type="match status" value="1"/>
</dbReference>
<feature type="transmembrane region" description="Helical" evidence="14">
    <location>
        <begin position="62"/>
        <end position="85"/>
    </location>
</feature>
<sequence>MGLGESLGRPDWIPGGGTATTSGAPLGSTAGQETTGSRSCAGGQGPQCAGFRVGIYGWRKRCLYLLVLSLMVLVIVNLALTLWLLKVMEFSSEGMGNLRIVAGGIQLNGQAMILDTLVASSIKSRRGQPITIESSRNFSVNARDDQGRVVNRLF</sequence>
<reference evidence="15" key="1">
    <citation type="submission" date="2013-04" db="EMBL/GenBank/DDBJ databases">
        <authorList>
            <person name="Qu J."/>
            <person name="Murali S.C."/>
            <person name="Bandaranaike D."/>
            <person name="Bellair M."/>
            <person name="Blankenburg K."/>
            <person name="Chao H."/>
            <person name="Dinh H."/>
            <person name="Doddapaneni H."/>
            <person name="Downs B."/>
            <person name="Dugan-Rocha S."/>
            <person name="Elkadiri S."/>
            <person name="Gnanaolivu R.D."/>
            <person name="Hernandez B."/>
            <person name="Javaid M."/>
            <person name="Jayaseelan J.C."/>
            <person name="Lee S."/>
            <person name="Li M."/>
            <person name="Ming W."/>
            <person name="Munidasa M."/>
            <person name="Muniz J."/>
            <person name="Nguyen L."/>
            <person name="Ongeri F."/>
            <person name="Osuji N."/>
            <person name="Pu L.-L."/>
            <person name="Puazo M."/>
            <person name="Qu C."/>
            <person name="Quiroz J."/>
            <person name="Raj R."/>
            <person name="Weissenberger G."/>
            <person name="Xin Y."/>
            <person name="Zou X."/>
            <person name="Han Y."/>
            <person name="Richards S."/>
            <person name="Worley K."/>
            <person name="Muzny D."/>
            <person name="Gibbs R."/>
        </authorList>
    </citation>
    <scope>NUCLEOTIDE SEQUENCE</scope>
    <source>
        <strain evidence="15">Sampled in the wild</strain>
    </source>
</reference>
<dbReference type="Proteomes" id="UP000792457">
    <property type="component" value="Unassembled WGS sequence"/>
</dbReference>
<comment type="similarity">
    <text evidence="3">Belongs to the sarcoglycan beta/delta/gamma/zeta family.</text>
</comment>
<keyword evidence="7" id="KW-0735">Signal-anchor</keyword>
<dbReference type="AlphaFoldDB" id="A0A8K0P6Q3"/>
<evidence type="ECO:0000256" key="4">
    <source>
        <dbReference type="ARBA" id="ARBA00022475"/>
    </source>
</evidence>
<evidence type="ECO:0000256" key="7">
    <source>
        <dbReference type="ARBA" id="ARBA00022968"/>
    </source>
</evidence>